<feature type="compositionally biased region" description="Acidic residues" evidence="4">
    <location>
        <begin position="64"/>
        <end position="76"/>
    </location>
</feature>
<dbReference type="Proteomes" id="UP000197692">
    <property type="component" value="Unassembled WGS sequence"/>
</dbReference>
<gene>
    <name evidence="8" type="ORF">AY602_05275</name>
</gene>
<keyword evidence="5" id="KW-0812">Transmembrane</keyword>
<dbReference type="InterPro" id="IPR041033">
    <property type="entry name" value="SpaA_PFL_dom_1"/>
</dbReference>
<dbReference type="EMBL" id="LSZF01000025">
    <property type="protein sequence ID" value="OWM34725.1"/>
    <property type="molecule type" value="Genomic_DNA"/>
</dbReference>
<organism evidence="8 9">
    <name type="scientific">Corynebacterium diphtheriae bv. mitis</name>
    <dbReference type="NCBI Taxonomy" id="1806053"/>
    <lineage>
        <taxon>Bacteria</taxon>
        <taxon>Bacillati</taxon>
        <taxon>Actinomycetota</taxon>
        <taxon>Actinomycetes</taxon>
        <taxon>Mycobacteriales</taxon>
        <taxon>Corynebacteriaceae</taxon>
        <taxon>Corynebacterium</taxon>
    </lineage>
</organism>
<dbReference type="GO" id="GO:0005975">
    <property type="term" value="P:carbohydrate metabolic process"/>
    <property type="evidence" value="ECO:0007669"/>
    <property type="project" value="UniProtKB-ARBA"/>
</dbReference>
<dbReference type="PANTHER" id="PTHR36108:SF13">
    <property type="entry name" value="COLOSSIN-B-RELATED"/>
    <property type="match status" value="1"/>
</dbReference>
<reference evidence="9" key="1">
    <citation type="submission" date="2016-02" db="EMBL/GenBank/DDBJ databases">
        <title>Genomic analyses of a collection of pathogenic Corynebacterium diphtheriae.</title>
        <authorList>
            <person name="Sangal V."/>
            <person name="Titov L."/>
        </authorList>
    </citation>
    <scope>NUCLEOTIDE SEQUENCE [LARGE SCALE GENOMIC DNA]</scope>
    <source>
        <strain evidence="9">1438</strain>
    </source>
</reference>
<proteinExistence type="inferred from homology"/>
<keyword evidence="5" id="KW-0472">Membrane</keyword>
<protein>
    <submittedName>
        <fullName evidence="8">Collagen-binding protein</fullName>
    </submittedName>
</protein>
<keyword evidence="2" id="KW-0964">Secreted</keyword>
<dbReference type="Pfam" id="PF20674">
    <property type="entry name" value="SpaA_3"/>
    <property type="match status" value="1"/>
</dbReference>
<feature type="domain" description="SpaA-like prealbumin fold" evidence="6">
    <location>
        <begin position="1224"/>
        <end position="1323"/>
    </location>
</feature>
<keyword evidence="8" id="KW-0176">Collagen</keyword>
<feature type="domain" description="SpaA-like prealbumin fold" evidence="6">
    <location>
        <begin position="745"/>
        <end position="853"/>
    </location>
</feature>
<sequence>MTAWSLKGRNDFLQRLAALAAVPIVAVSLMAGSVSAAAQDEVGLDAALADSDSPPLEPKPQDLESVEGEEEAPAPEELESIAGTFATAAAMGTTTGSGNLKCDEGYYYAIHKWGEVLQLQEQNGAWGRNPINRQSYSFRSGSSPSGDWNGLGVSKDGSTVYAYNRYRYENSSTYGWVVTQVQIGDIVNGQRNVSNVYRLETPSGLIAGAVAPDGTYYFGGYRFSGDVKAAKKAVYTNNPPVTNWTYSYDSSLGYYYYNGTDGRRYYYSSAGFWSNSGEFLGRYWSPAVAERSREFVLYKYSGGQITTVGIVPISTPVQNSTSAVNGDFAFDSSGNMYLLFHEGGTTNVQLIPVLADQLEGTGTTRQIIPQPTTTIQVKPNDLGPSYFNGVSFTVDGYLMIEDGTVNARQSTAYFYKVDPTTGNVVAQETFNNDGTHEVYMDRDGGYAAWLYGGQSDLASCATFSTLELKKTFPTGRAAKADQVELQISRGTGTNTNEKLAWTSTTGEVIGEQPVVAGPVIASPDEVFRLREVPSVSEGTGKTRLSYYKSNLTCKDTLTGAFLPSTYIKSVDNTSSTKREWDVTIPSYSAWQLQCMYENTPVKGDLAWTKVGKESPEDTSVIELGGSVWSLLDSNKQVITSPISYEKIKDCDANTDAGCLKVDKNKSSAKFLVTDLPYGTYYLREDQAPDGYKPLSDPIKFSFDVKGMTILESPAELDQRWKELAKKNTDTNVVDLGQILNLKPQGTVTWKKTDAATGAILHDSTWKLTRLTDASGQKIAAEALVDGRDQFEIKDKTSKTEDATRDTNEATGEFKVEDLPYGKWRLEEVEAPDGYRIVGANAYEFTVNKAKKDVEAVPGGAIKNYKARIEWSKVDAADEKNALAGSEWQLTGPDGKELSVKDCVASECVPEVNDIDPGKGKFSVAELGNGEYTLKETKAPEGYLVTEKTYTFKITDTGYSIDGNTEKKFPVPSSGTNYIPLSIGGITNDKDAAKVHWSKVDAAATSTLLGGSEWSIVPKTSTGALDEVNAIKVTDLVAGARAEKDTNTAAGEFTVELPLGTYVLKETKAPAGYLVSDEAKNGKEFTLTRDNLTKVLEFGSVTNKKIEAGVTWKKVDATDATKLLGGSEWTITPYKADGTLDTANAKKVVDKTPNAAGVLDEDPVAGQFKINALPAGKYRLEETKAPEGYVLADAASAGVDFTVDDSKAGAVVDLDAIKNERMDGVVTWTKLDQSGKALHSSEWTIVKVTADRKPIDGAVAIQVTDCQADAASKCTEPDIDPAGGAFKVDGLEFGEYKLVESKAPAGFVVDTTEHYFTISKNGEEIVAGAFKNELGKGVKLPLTGGLGAFKFLIAGGLLGVLSAAMGGAHVMRRRNS</sequence>
<evidence type="ECO:0000256" key="4">
    <source>
        <dbReference type="SAM" id="MobiDB-lite"/>
    </source>
</evidence>
<feature type="domain" description="SpaA-like prealbumin fold" evidence="6">
    <location>
        <begin position="623"/>
        <end position="708"/>
    </location>
</feature>
<feature type="domain" description="SpaA-like prealbumin fold" evidence="6">
    <location>
        <begin position="1109"/>
        <end position="1208"/>
    </location>
</feature>
<dbReference type="InterPro" id="IPR048834">
    <property type="entry name" value="SpaA_pre-album"/>
</dbReference>
<dbReference type="InterPro" id="IPR013783">
    <property type="entry name" value="Ig-like_fold"/>
</dbReference>
<feature type="domain" description="SpaA-like prealbumin fold" evidence="7">
    <location>
        <begin position="465"/>
        <end position="600"/>
    </location>
</feature>
<keyword evidence="5" id="KW-1133">Transmembrane helix</keyword>
<evidence type="ECO:0000256" key="3">
    <source>
        <dbReference type="ARBA" id="ARBA00022729"/>
    </source>
</evidence>
<dbReference type="PANTHER" id="PTHR36108">
    <property type="entry name" value="COLOSSIN-B-RELATED"/>
    <property type="match status" value="1"/>
</dbReference>
<feature type="region of interest" description="Disordered" evidence="4">
    <location>
        <begin position="48"/>
        <end position="76"/>
    </location>
</feature>
<dbReference type="RefSeq" id="WP_010935681.1">
    <property type="nucleotide sequence ID" value="NZ_LSZF01000025.1"/>
</dbReference>
<evidence type="ECO:0000313" key="9">
    <source>
        <dbReference type="Proteomes" id="UP000197692"/>
    </source>
</evidence>
<evidence type="ECO:0000259" key="6">
    <source>
        <dbReference type="Pfam" id="PF17802"/>
    </source>
</evidence>
<comment type="similarity">
    <text evidence="1">Belongs to the serine-aspartate repeat-containing protein (SDr) family.</text>
</comment>
<feature type="domain" description="SpaA-like prealbumin fold" evidence="6">
    <location>
        <begin position="993"/>
        <end position="1095"/>
    </location>
</feature>
<comment type="caution">
    <text evidence="8">The sequence shown here is derived from an EMBL/GenBank/DDBJ whole genome shotgun (WGS) entry which is preliminary data.</text>
</comment>
<accession>A0A854NF89</accession>
<evidence type="ECO:0000313" key="8">
    <source>
        <dbReference type="EMBL" id="OWM34725.1"/>
    </source>
</evidence>
<dbReference type="Gene3D" id="2.60.40.10">
    <property type="entry name" value="Immunoglobulins"/>
    <property type="match status" value="6"/>
</dbReference>
<evidence type="ECO:0000259" key="7">
    <source>
        <dbReference type="Pfam" id="PF20674"/>
    </source>
</evidence>
<evidence type="ECO:0000256" key="5">
    <source>
        <dbReference type="SAM" id="Phobius"/>
    </source>
</evidence>
<evidence type="ECO:0000256" key="1">
    <source>
        <dbReference type="ARBA" id="ARBA00007257"/>
    </source>
</evidence>
<dbReference type="Pfam" id="PF17802">
    <property type="entry name" value="SpaA"/>
    <property type="match status" value="6"/>
</dbReference>
<name>A0A854NF89_CORDP</name>
<evidence type="ECO:0000256" key="2">
    <source>
        <dbReference type="ARBA" id="ARBA00022525"/>
    </source>
</evidence>
<keyword evidence="3" id="KW-0732">Signal</keyword>
<feature type="domain" description="SpaA-like prealbumin fold" evidence="6">
    <location>
        <begin position="867"/>
        <end position="960"/>
    </location>
</feature>
<feature type="transmembrane region" description="Helical" evidence="5">
    <location>
        <begin position="1350"/>
        <end position="1370"/>
    </location>
</feature>